<feature type="compositionally biased region" description="Acidic residues" evidence="1">
    <location>
        <begin position="319"/>
        <end position="330"/>
    </location>
</feature>
<dbReference type="Proteomes" id="UP000708208">
    <property type="component" value="Unassembled WGS sequence"/>
</dbReference>
<protein>
    <submittedName>
        <fullName evidence="2">Uncharacterized protein</fullName>
    </submittedName>
</protein>
<dbReference type="AlphaFoldDB" id="A0A8J2K923"/>
<name>A0A8J2K923_9HEXA</name>
<reference evidence="2" key="1">
    <citation type="submission" date="2021-06" db="EMBL/GenBank/DDBJ databases">
        <authorList>
            <person name="Hodson N. C."/>
            <person name="Mongue J. A."/>
            <person name="Jaron S. K."/>
        </authorList>
    </citation>
    <scope>NUCLEOTIDE SEQUENCE</scope>
</reference>
<dbReference type="EMBL" id="CAJVCH010198772">
    <property type="protein sequence ID" value="CAG7730711.1"/>
    <property type="molecule type" value="Genomic_DNA"/>
</dbReference>
<feature type="region of interest" description="Disordered" evidence="1">
    <location>
        <begin position="311"/>
        <end position="332"/>
    </location>
</feature>
<comment type="caution">
    <text evidence="2">The sequence shown here is derived from an EMBL/GenBank/DDBJ whole genome shotgun (WGS) entry which is preliminary data.</text>
</comment>
<gene>
    <name evidence="2" type="ORF">AFUS01_LOCUS19334</name>
</gene>
<accession>A0A8J2K923</accession>
<proteinExistence type="predicted"/>
<evidence type="ECO:0000313" key="2">
    <source>
        <dbReference type="EMBL" id="CAG7730711.1"/>
    </source>
</evidence>
<evidence type="ECO:0000256" key="1">
    <source>
        <dbReference type="SAM" id="MobiDB-lite"/>
    </source>
</evidence>
<sequence>MDLKSQEMSQLRESFGAACLVCTSPLAEPFQDSEILINRNVSLLEAFCEYMDVQGDCEVVAKEFPFCGLCKITLVELKALHTEVQAMFTRIFSIKLKLTAEIMESQNTHMNKGTDFCNPRSVRFTNDRGIHFEFGSQPEISTLENIKFSKSVYKCVTAWRNSIFRRFDVAVTVIPPKKQLSGASVSPYEGAVIEPECSDSQLANCGDGMDNYSGNEVSDLEGETEEIKENLDRELTPPIDDSDIAPPIVTAGSREMESIITSTEHEIDLLTLTTKRKSDNFIAVSHSEVSKQLNHGEDLSRDHVSVCDDTELTDKDYSEDSVPDSDSDDWAEPKKLRSKNFVRFYMEIGATKKDCDGL</sequence>
<evidence type="ECO:0000313" key="3">
    <source>
        <dbReference type="Proteomes" id="UP000708208"/>
    </source>
</evidence>
<keyword evidence="3" id="KW-1185">Reference proteome</keyword>
<organism evidence="2 3">
    <name type="scientific">Allacma fusca</name>
    <dbReference type="NCBI Taxonomy" id="39272"/>
    <lineage>
        <taxon>Eukaryota</taxon>
        <taxon>Metazoa</taxon>
        <taxon>Ecdysozoa</taxon>
        <taxon>Arthropoda</taxon>
        <taxon>Hexapoda</taxon>
        <taxon>Collembola</taxon>
        <taxon>Symphypleona</taxon>
        <taxon>Sminthuridae</taxon>
        <taxon>Allacma</taxon>
    </lineage>
</organism>